<feature type="transmembrane region" description="Helical" evidence="2">
    <location>
        <begin position="272"/>
        <end position="291"/>
    </location>
</feature>
<reference evidence="4" key="1">
    <citation type="journal article" date="2012" name="Nat. Biotechnol.">
        <title>Reference genome sequence of the model plant Setaria.</title>
        <authorList>
            <person name="Bennetzen J.L."/>
            <person name="Schmutz J."/>
            <person name="Wang H."/>
            <person name="Percifield R."/>
            <person name="Hawkins J."/>
            <person name="Pontaroli A.C."/>
            <person name="Estep M."/>
            <person name="Feng L."/>
            <person name="Vaughn J.N."/>
            <person name="Grimwood J."/>
            <person name="Jenkins J."/>
            <person name="Barry K."/>
            <person name="Lindquist E."/>
            <person name="Hellsten U."/>
            <person name="Deshpande S."/>
            <person name="Wang X."/>
            <person name="Wu X."/>
            <person name="Mitros T."/>
            <person name="Triplett J."/>
            <person name="Yang X."/>
            <person name="Ye C.Y."/>
            <person name="Mauro-Herrera M."/>
            <person name="Wang L."/>
            <person name="Li P."/>
            <person name="Sharma M."/>
            <person name="Sharma R."/>
            <person name="Ronald P.C."/>
            <person name="Panaud O."/>
            <person name="Kellogg E.A."/>
            <person name="Brutnell T.P."/>
            <person name="Doust A.N."/>
            <person name="Tuskan G.A."/>
            <person name="Rokhsar D."/>
            <person name="Devos K.M."/>
        </authorList>
    </citation>
    <scope>NUCLEOTIDE SEQUENCE [LARGE SCALE GENOMIC DNA]</scope>
    <source>
        <strain evidence="4">Yugu1</strain>
    </source>
</reference>
<dbReference type="InterPro" id="IPR036938">
    <property type="entry name" value="PAP2/HPO_sf"/>
</dbReference>
<feature type="transmembrane region" description="Helical" evidence="2">
    <location>
        <begin position="216"/>
        <end position="235"/>
    </location>
</feature>
<feature type="transmembrane region" description="Helical" evidence="2">
    <location>
        <begin position="241"/>
        <end position="260"/>
    </location>
</feature>
<dbReference type="AlphaFoldDB" id="A0A368PQQ5"/>
<reference evidence="4" key="2">
    <citation type="submission" date="2015-07" db="EMBL/GenBank/DDBJ databases">
        <authorList>
            <person name="Noorani M."/>
        </authorList>
    </citation>
    <scope>NUCLEOTIDE SEQUENCE</scope>
    <source>
        <strain evidence="4">Yugu1</strain>
    </source>
</reference>
<feature type="transmembrane region" description="Helical" evidence="2">
    <location>
        <begin position="303"/>
        <end position="324"/>
    </location>
</feature>
<name>A0A368PQQ5_SETIT</name>
<evidence type="ECO:0000259" key="3">
    <source>
        <dbReference type="SMART" id="SM00014"/>
    </source>
</evidence>
<dbReference type="SUPFAM" id="SSF48317">
    <property type="entry name" value="Acid phosphatase/Vanadium-dependent haloperoxidase"/>
    <property type="match status" value="1"/>
</dbReference>
<organism evidence="4">
    <name type="scientific">Setaria italica</name>
    <name type="common">Foxtail millet</name>
    <name type="synonym">Panicum italicum</name>
    <dbReference type="NCBI Taxonomy" id="4555"/>
    <lineage>
        <taxon>Eukaryota</taxon>
        <taxon>Viridiplantae</taxon>
        <taxon>Streptophyta</taxon>
        <taxon>Embryophyta</taxon>
        <taxon>Tracheophyta</taxon>
        <taxon>Spermatophyta</taxon>
        <taxon>Magnoliopsida</taxon>
        <taxon>Liliopsida</taxon>
        <taxon>Poales</taxon>
        <taxon>Poaceae</taxon>
        <taxon>PACMAD clade</taxon>
        <taxon>Panicoideae</taxon>
        <taxon>Panicodae</taxon>
        <taxon>Paniceae</taxon>
        <taxon>Cenchrinae</taxon>
        <taxon>Setaria</taxon>
    </lineage>
</organism>
<protein>
    <recommendedName>
        <fullName evidence="3">Phosphatidic acid phosphatase type 2/haloperoxidase domain-containing protein</fullName>
    </recommendedName>
</protein>
<keyword evidence="2" id="KW-0472">Membrane</keyword>
<dbReference type="InterPro" id="IPR000326">
    <property type="entry name" value="PAP2/HPO"/>
</dbReference>
<dbReference type="EMBL" id="CM003528">
    <property type="protein sequence ID" value="RCV07979.1"/>
    <property type="molecule type" value="Genomic_DNA"/>
</dbReference>
<evidence type="ECO:0000256" key="2">
    <source>
        <dbReference type="SAM" id="Phobius"/>
    </source>
</evidence>
<gene>
    <name evidence="4" type="ORF">SETIT_1G288600v2</name>
</gene>
<accession>A0A368PQQ5</accession>
<evidence type="ECO:0000256" key="1">
    <source>
        <dbReference type="ARBA" id="ARBA00022801"/>
    </source>
</evidence>
<feature type="domain" description="Phosphatidic acid phosphatase type 2/haloperoxidase" evidence="3">
    <location>
        <begin position="178"/>
        <end position="287"/>
    </location>
</feature>
<dbReference type="GO" id="GO:0016787">
    <property type="term" value="F:hydrolase activity"/>
    <property type="evidence" value="ECO:0007669"/>
    <property type="project" value="UniProtKB-KW"/>
</dbReference>
<dbReference type="OrthoDB" id="302705at2759"/>
<dbReference type="PANTHER" id="PTHR11247:SF40">
    <property type="entry name" value="LIPID PHOSPHATE PHOSPHATASE EPSILON 1, CHLOROPLASTIC"/>
    <property type="match status" value="1"/>
</dbReference>
<evidence type="ECO:0000313" key="4">
    <source>
        <dbReference type="EMBL" id="RCV07979.1"/>
    </source>
</evidence>
<sequence length="342" mass="37827">MCLFPQSIHDDGHWPVPPTSACFSFDTRARGGHRSCQASKPPRSPVLEPSDALFLHKFSSRLVAAPQLAAPRTMPCLLLPSPRPRLPLTLTSPSSCRHPQCEGHLLLPRRRPWVRLGVRVAEMVSTEGDTMPGRDELRSPLREANRWAPVEATLNWASKWLVAGSYVFAVFWKHDVEIMWILLGASANYLLSLILKKMLNHERPAPDLRSDPGMPSSHAQSICFAATLLVLSWYYYLGTNYLTMILGPATLSMATYLSWLRVSRRLHTANQVMAGAALGSAFGALWFALWRSLVQEALLTSSLSARIAVILGSAVSCVGIVVYMRGRILHRGGRGSIPSYCC</sequence>
<dbReference type="Gene3D" id="1.20.144.10">
    <property type="entry name" value="Phosphatidic acid phosphatase type 2/haloperoxidase"/>
    <property type="match status" value="1"/>
</dbReference>
<feature type="transmembrane region" description="Helical" evidence="2">
    <location>
        <begin position="178"/>
        <end position="195"/>
    </location>
</feature>
<dbReference type="SMART" id="SM00014">
    <property type="entry name" value="acidPPc"/>
    <property type="match status" value="1"/>
</dbReference>
<proteinExistence type="predicted"/>
<keyword evidence="2" id="KW-1133">Transmembrane helix</keyword>
<dbReference type="STRING" id="4555.A0A368PQQ5"/>
<dbReference type="FunFam" id="1.20.144.10:FF:000026">
    <property type="entry name" value="Lipid phosphate phosphatase epsilon 2 chloroplastic"/>
    <property type="match status" value="1"/>
</dbReference>
<keyword evidence="1" id="KW-0378">Hydrolase</keyword>
<keyword evidence="2" id="KW-0812">Transmembrane</keyword>
<dbReference type="Pfam" id="PF01569">
    <property type="entry name" value="PAP2"/>
    <property type="match status" value="1"/>
</dbReference>
<dbReference type="PANTHER" id="PTHR11247">
    <property type="entry name" value="PALMITOYL-PROTEIN THIOESTERASE/DOLICHYLDIPHOSPHATASE 1"/>
    <property type="match status" value="1"/>
</dbReference>